<dbReference type="OrthoDB" id="9809288at2"/>
<evidence type="ECO:0000256" key="2">
    <source>
        <dbReference type="ARBA" id="ARBA00007118"/>
    </source>
</evidence>
<dbReference type="SUPFAM" id="SSF55469">
    <property type="entry name" value="FMN-dependent nitroreductase-like"/>
    <property type="match status" value="1"/>
</dbReference>
<evidence type="ECO:0000256" key="6">
    <source>
        <dbReference type="ARBA" id="ARBA00023002"/>
    </source>
</evidence>
<dbReference type="AlphaFoldDB" id="A0A4Y4F341"/>
<comment type="similarity">
    <text evidence="2">Belongs to the nitroreductase family.</text>
</comment>
<evidence type="ECO:0000313" key="8">
    <source>
        <dbReference type="EMBL" id="GED22264.1"/>
    </source>
</evidence>
<keyword evidence="4" id="KW-0288">FMN</keyword>
<keyword evidence="6" id="KW-0560">Oxidoreductase</keyword>
<evidence type="ECO:0000256" key="1">
    <source>
        <dbReference type="ARBA" id="ARBA00001917"/>
    </source>
</evidence>
<dbReference type="PANTHER" id="PTHR43673:SF2">
    <property type="entry name" value="NITROREDUCTASE"/>
    <property type="match status" value="1"/>
</dbReference>
<evidence type="ECO:0000313" key="9">
    <source>
        <dbReference type="Proteomes" id="UP000319812"/>
    </source>
</evidence>
<keyword evidence="3" id="KW-0285">Flavoprotein</keyword>
<evidence type="ECO:0000256" key="3">
    <source>
        <dbReference type="ARBA" id="ARBA00022630"/>
    </source>
</evidence>
<dbReference type="Proteomes" id="UP000319812">
    <property type="component" value="Unassembled WGS sequence"/>
</dbReference>
<evidence type="ECO:0000256" key="5">
    <source>
        <dbReference type="ARBA" id="ARBA00022857"/>
    </source>
</evidence>
<dbReference type="Gene3D" id="3.40.109.10">
    <property type="entry name" value="NADH Oxidase"/>
    <property type="match status" value="1"/>
</dbReference>
<dbReference type="EMBL" id="BJOC01000018">
    <property type="protein sequence ID" value="GED22264.1"/>
    <property type="molecule type" value="Genomic_DNA"/>
</dbReference>
<dbReference type="CDD" id="cd02149">
    <property type="entry name" value="NfsB-like"/>
    <property type="match status" value="1"/>
</dbReference>
<reference evidence="8 9" key="1">
    <citation type="submission" date="2019-06" db="EMBL/GenBank/DDBJ databases">
        <title>Whole genome shotgun sequence of Halomonas halmophila NBRC 15537.</title>
        <authorList>
            <person name="Hosoyama A."/>
            <person name="Uohara A."/>
            <person name="Ohji S."/>
            <person name="Ichikawa N."/>
        </authorList>
    </citation>
    <scope>NUCLEOTIDE SEQUENCE [LARGE SCALE GENOMIC DNA]</scope>
    <source>
        <strain evidence="8 9">NBRC 15537</strain>
    </source>
</reference>
<protein>
    <submittedName>
        <fullName evidence="8">Nitroreductase</fullName>
    </submittedName>
</protein>
<gene>
    <name evidence="8" type="ORF">HHA01_12410</name>
</gene>
<proteinExistence type="inferred from homology"/>
<keyword evidence="5" id="KW-0521">NADP</keyword>
<organism evidence="8 9">
    <name type="scientific">Halomonas halmophila</name>
    <dbReference type="NCBI Taxonomy" id="252"/>
    <lineage>
        <taxon>Bacteria</taxon>
        <taxon>Pseudomonadati</taxon>
        <taxon>Pseudomonadota</taxon>
        <taxon>Gammaproteobacteria</taxon>
        <taxon>Oceanospirillales</taxon>
        <taxon>Halomonadaceae</taxon>
        <taxon>Halomonas</taxon>
    </lineage>
</organism>
<comment type="caution">
    <text evidence="8">The sequence shown here is derived from an EMBL/GenBank/DDBJ whole genome shotgun (WGS) entry which is preliminary data.</text>
</comment>
<dbReference type="RefSeq" id="WP_141318842.1">
    <property type="nucleotide sequence ID" value="NZ_BJOC01000018.1"/>
</dbReference>
<accession>A0A4Y4F341</accession>
<name>A0A4Y4F341_9GAMM</name>
<dbReference type="PANTHER" id="PTHR43673">
    <property type="entry name" value="NAD(P)H NITROREDUCTASE YDGI-RELATED"/>
    <property type="match status" value="1"/>
</dbReference>
<dbReference type="Pfam" id="PF00881">
    <property type="entry name" value="Nitroreductase"/>
    <property type="match status" value="1"/>
</dbReference>
<feature type="domain" description="Nitroreductase" evidence="7">
    <location>
        <begin position="8"/>
        <end position="184"/>
    </location>
</feature>
<sequence>MLDTALNWRYAAKRMNGRRVPEITVERILDTAHLAPSSYGLQPYSVVVVDTPELRERCQPAMFHQPQIVEGSHLLVFATWESIGEAEVDQLMTLTAEERGVELASLDGYRQTVAGAVGRLSTSQARHQWAARQAYLAMGMVLTAAAMERVDATPMEGFDPAALDEVLELPARGLRSAVVVMLGYRDTETDWLAGLKKVRWPRERVIARAECVERSK</sequence>
<dbReference type="InterPro" id="IPR033878">
    <property type="entry name" value="NfsB-like"/>
</dbReference>
<keyword evidence="9" id="KW-1185">Reference proteome</keyword>
<evidence type="ECO:0000259" key="7">
    <source>
        <dbReference type="Pfam" id="PF00881"/>
    </source>
</evidence>
<evidence type="ECO:0000256" key="4">
    <source>
        <dbReference type="ARBA" id="ARBA00022643"/>
    </source>
</evidence>
<dbReference type="GO" id="GO:0016491">
    <property type="term" value="F:oxidoreductase activity"/>
    <property type="evidence" value="ECO:0007669"/>
    <property type="project" value="UniProtKB-KW"/>
</dbReference>
<dbReference type="InterPro" id="IPR000415">
    <property type="entry name" value="Nitroreductase-like"/>
</dbReference>
<dbReference type="InterPro" id="IPR029479">
    <property type="entry name" value="Nitroreductase"/>
</dbReference>
<comment type="cofactor">
    <cofactor evidence="1">
        <name>FMN</name>
        <dbReference type="ChEBI" id="CHEBI:58210"/>
    </cofactor>
</comment>